<protein>
    <recommendedName>
        <fullName evidence="12">Dihydroorotate dehydrogenase</fullName>
        <shortName evidence="12">DHOD</shortName>
        <shortName evidence="12">DHODase</shortName>
        <shortName evidence="12">DHOdehase</shortName>
        <ecNumber evidence="12">1.3.-.-</ecNumber>
    </recommendedName>
</protein>
<feature type="binding site" evidence="12">
    <location>
        <position position="124"/>
    </location>
    <ligand>
        <name>substrate</name>
    </ligand>
</feature>
<comment type="catalytic activity">
    <reaction evidence="11">
        <text>(S)-dihydroorotate + NAD(+) = orotate + NADH + H(+)</text>
        <dbReference type="Rhea" id="RHEA:13513"/>
        <dbReference type="ChEBI" id="CHEBI:15378"/>
        <dbReference type="ChEBI" id="CHEBI:30839"/>
        <dbReference type="ChEBI" id="CHEBI:30864"/>
        <dbReference type="ChEBI" id="CHEBI:57540"/>
        <dbReference type="ChEBI" id="CHEBI:57945"/>
        <dbReference type="EC" id="1.3.1.14"/>
    </reaction>
</comment>
<feature type="binding site" evidence="12">
    <location>
        <position position="48"/>
    </location>
    <ligand>
        <name>substrate</name>
    </ligand>
</feature>
<comment type="subunit">
    <text evidence="5">Heterotetramer of 2 PyrK and 2 PyrD type B subunits.</text>
</comment>
<dbReference type="AlphaFoldDB" id="L0HJE3"/>
<evidence type="ECO:0000256" key="10">
    <source>
        <dbReference type="ARBA" id="ARBA00023002"/>
    </source>
</evidence>
<evidence type="ECO:0000256" key="1">
    <source>
        <dbReference type="ARBA" id="ARBA00003616"/>
    </source>
</evidence>
<keyword evidence="10 12" id="KW-0560">Oxidoreductase</keyword>
<feature type="binding site" evidence="12">
    <location>
        <position position="187"/>
    </location>
    <ligand>
        <name>FMN</name>
        <dbReference type="ChEBI" id="CHEBI:58210"/>
    </ligand>
</feature>
<evidence type="ECO:0000256" key="9">
    <source>
        <dbReference type="ARBA" id="ARBA00022975"/>
    </source>
</evidence>
<keyword evidence="15" id="KW-1185">Reference proteome</keyword>
<dbReference type="PANTHER" id="PTHR43073:SF2">
    <property type="entry name" value="DIHYDROPYRIMIDINE DEHYDROGENASE [NADP(+)]"/>
    <property type="match status" value="1"/>
</dbReference>
<feature type="binding site" evidence="12">
    <location>
        <position position="213"/>
    </location>
    <ligand>
        <name>FMN</name>
        <dbReference type="ChEBI" id="CHEBI:58210"/>
    </ligand>
</feature>
<evidence type="ECO:0000256" key="3">
    <source>
        <dbReference type="ARBA" id="ARBA00004715"/>
    </source>
</evidence>
<dbReference type="SUPFAM" id="SSF51395">
    <property type="entry name" value="FMN-linked oxidoreductases"/>
    <property type="match status" value="1"/>
</dbReference>
<dbReference type="FunFam" id="3.20.20.70:FF:000027">
    <property type="entry name" value="Dihydropyrimidine dehydrogenase [NADP(+)]"/>
    <property type="match status" value="1"/>
</dbReference>
<reference evidence="15" key="1">
    <citation type="submission" date="2011-12" db="EMBL/GenBank/DDBJ databases">
        <title>Complete sequence of Methanoregula formicicum SMSP.</title>
        <authorList>
            <person name="Lucas S."/>
            <person name="Han J."/>
            <person name="Lapidus A."/>
            <person name="Cheng J.-F."/>
            <person name="Goodwin L."/>
            <person name="Pitluck S."/>
            <person name="Peters L."/>
            <person name="Ovchinnikova G."/>
            <person name="Teshima H."/>
            <person name="Detter J.C."/>
            <person name="Han C."/>
            <person name="Tapia R."/>
            <person name="Land M."/>
            <person name="Hauser L."/>
            <person name="Kyrpides N."/>
            <person name="Ivanova N."/>
            <person name="Pagani I."/>
            <person name="Imachi H."/>
            <person name="Tamaki H."/>
            <person name="Sekiguchi Y."/>
            <person name="Kamagata Y."/>
            <person name="Cadillo-Quiroz H."/>
            <person name="Zinder S."/>
            <person name="Liu W.-T."/>
            <person name="Woyke T."/>
        </authorList>
    </citation>
    <scope>NUCLEOTIDE SEQUENCE [LARGE SCALE GENOMIC DNA]</scope>
    <source>
        <strain evidence="15">DSM 22288 / NBRC 105244 / SMSP</strain>
    </source>
</reference>
<keyword evidence="7 12" id="KW-0285">Flavoprotein</keyword>
<dbReference type="eggNOG" id="arCOG00603">
    <property type="taxonomic scope" value="Archaea"/>
</dbReference>
<comment type="catalytic activity">
    <reaction evidence="12">
        <text>(S)-dihydroorotate + A = orotate + AH2</text>
        <dbReference type="Rhea" id="RHEA:18073"/>
        <dbReference type="ChEBI" id="CHEBI:13193"/>
        <dbReference type="ChEBI" id="CHEBI:17499"/>
        <dbReference type="ChEBI" id="CHEBI:30839"/>
        <dbReference type="ChEBI" id="CHEBI:30864"/>
    </reaction>
</comment>
<feature type="binding site" evidence="12">
    <location>
        <begin position="239"/>
        <end position="240"/>
    </location>
    <ligand>
        <name>FMN</name>
        <dbReference type="ChEBI" id="CHEBI:58210"/>
    </ligand>
</feature>
<feature type="binding site" evidence="12">
    <location>
        <begin position="48"/>
        <end position="49"/>
    </location>
    <ligand>
        <name>FMN</name>
        <dbReference type="ChEBI" id="CHEBI:58210"/>
    </ligand>
</feature>
<dbReference type="NCBIfam" id="NF005574">
    <property type="entry name" value="PRK07259.1"/>
    <property type="match status" value="1"/>
</dbReference>
<evidence type="ECO:0000313" key="15">
    <source>
        <dbReference type="Proteomes" id="UP000010824"/>
    </source>
</evidence>
<feature type="binding site" evidence="12">
    <location>
        <position position="161"/>
    </location>
    <ligand>
        <name>FMN</name>
        <dbReference type="ChEBI" id="CHEBI:58210"/>
    </ligand>
</feature>
<dbReference type="CDD" id="cd04740">
    <property type="entry name" value="DHOD_1B_like"/>
    <property type="match status" value="1"/>
</dbReference>
<dbReference type="FunCoup" id="L0HJE3">
    <property type="interactions" value="214"/>
</dbReference>
<evidence type="ECO:0000256" key="5">
    <source>
        <dbReference type="ARBA" id="ARBA00011669"/>
    </source>
</evidence>
<sequence>MVTIRPGPVNVGGVELQNHLLLAAGVLGTTGASLSRMLLLGAGGVVTKSIGPLPKEGHSGPCLVALEDGLLNAMGLPNPSKEFVDELAPLAKKPVVASIFGGNPEEFAEVAGWFSGKVAAAELNLSCPHAEGYGAAIGSDPALVEACTRAVVRTGLPAWVKLTPNVTDITAIGKAAEKGGASAIVAVNTVKAMRISTGLRRPVLGNRYGGLSGTAIFPIAVRCVYELYEAVKVPIIGCGGVSTADNVVELMMAGASAVEIGSAVHGDIQVFEKIRAALYAKDGVMASEIVGCAHG</sequence>
<feature type="domain" description="Dihydroorotate dehydrogenase catalytic" evidence="13">
    <location>
        <begin position="9"/>
        <end position="278"/>
    </location>
</feature>
<keyword evidence="8 12" id="KW-0288">FMN</keyword>
<dbReference type="GO" id="GO:0006212">
    <property type="term" value="P:uracil catabolic process"/>
    <property type="evidence" value="ECO:0007669"/>
    <property type="project" value="TreeGrafter"/>
</dbReference>
<dbReference type="GO" id="GO:0006210">
    <property type="term" value="P:thymine catabolic process"/>
    <property type="evidence" value="ECO:0007669"/>
    <property type="project" value="TreeGrafter"/>
</dbReference>
<keyword evidence="6 12" id="KW-0963">Cytoplasm</keyword>
<comment type="caution">
    <text evidence="12">Lacks conserved residue(s) required for the propagation of feature annotation.</text>
</comment>
<keyword evidence="9 12" id="KW-0665">Pyrimidine biosynthesis</keyword>
<comment type="function">
    <text evidence="1">Catalyzes the conversion of dihydroorotate to orotate with NAD(+) as electron acceptor.</text>
</comment>
<dbReference type="InterPro" id="IPR033888">
    <property type="entry name" value="DHOD_1B"/>
</dbReference>
<dbReference type="STRING" id="593750.Metfor_2163"/>
<dbReference type="KEGG" id="mfo:Metfor_2163"/>
<reference evidence="14 15" key="2">
    <citation type="journal article" date="2014" name="Genome Announc.">
        <title>Complete Genome Sequence of Methanoregula formicica SMSPT, a Mesophilic Hydrogenotrophic Methanogen Isolated from a Methanogenic Upflow Anaerobic Sludge Blanket Reactor.</title>
        <authorList>
            <person name="Yamamoto K."/>
            <person name="Tamaki H."/>
            <person name="Cadillo-Quiroz H."/>
            <person name="Imachi H."/>
            <person name="Kyrpides N."/>
            <person name="Woyke T."/>
            <person name="Goodwin L."/>
            <person name="Zinder S.H."/>
            <person name="Kamagata Y."/>
            <person name="Liu W.T."/>
        </authorList>
    </citation>
    <scope>NUCLEOTIDE SEQUENCE [LARGE SCALE GENOMIC DNA]</scope>
    <source>
        <strain evidence="15">DSM 22288 / NBRC 105244 / SMSP</strain>
    </source>
</reference>
<dbReference type="PIRSF" id="PIRSF000164">
    <property type="entry name" value="DHO_oxidase"/>
    <property type="match status" value="1"/>
</dbReference>
<dbReference type="UniPathway" id="UPA00070"/>
<dbReference type="InterPro" id="IPR001295">
    <property type="entry name" value="Dihydroorotate_DH_CS"/>
</dbReference>
<evidence type="ECO:0000259" key="13">
    <source>
        <dbReference type="Pfam" id="PF01180"/>
    </source>
</evidence>
<evidence type="ECO:0000256" key="12">
    <source>
        <dbReference type="HAMAP-Rule" id="MF_00224"/>
    </source>
</evidence>
<feature type="binding site" evidence="12">
    <location>
        <begin position="261"/>
        <end position="262"/>
    </location>
    <ligand>
        <name>FMN</name>
        <dbReference type="ChEBI" id="CHEBI:58210"/>
    </ligand>
</feature>
<dbReference type="InterPro" id="IPR013785">
    <property type="entry name" value="Aldolase_TIM"/>
</dbReference>
<evidence type="ECO:0000256" key="8">
    <source>
        <dbReference type="ARBA" id="ARBA00022643"/>
    </source>
</evidence>
<feature type="binding site" evidence="12">
    <location>
        <begin position="188"/>
        <end position="189"/>
    </location>
    <ligand>
        <name>substrate</name>
    </ligand>
</feature>
<evidence type="ECO:0000256" key="6">
    <source>
        <dbReference type="ARBA" id="ARBA00022490"/>
    </source>
</evidence>
<proteinExistence type="inferred from homology"/>
<dbReference type="InParanoid" id="L0HJE3"/>
<comment type="similarity">
    <text evidence="4 12">Belongs to the dihydroorotate dehydrogenase family. Type 1 subfamily.</text>
</comment>
<evidence type="ECO:0000256" key="2">
    <source>
        <dbReference type="ARBA" id="ARBA00004496"/>
    </source>
</evidence>
<feature type="binding site" evidence="12">
    <location>
        <position position="124"/>
    </location>
    <ligand>
        <name>FMN</name>
        <dbReference type="ChEBI" id="CHEBI:58210"/>
    </ligand>
</feature>
<accession>L0HJE3</accession>
<dbReference type="GO" id="GO:0005737">
    <property type="term" value="C:cytoplasm"/>
    <property type="evidence" value="ECO:0007669"/>
    <property type="project" value="UniProtKB-SubCell"/>
</dbReference>
<evidence type="ECO:0000256" key="11">
    <source>
        <dbReference type="ARBA" id="ARBA00048996"/>
    </source>
</evidence>
<evidence type="ECO:0000256" key="4">
    <source>
        <dbReference type="ARBA" id="ARBA00008008"/>
    </source>
</evidence>
<dbReference type="EC" id="1.3.-.-" evidence="12"/>
<dbReference type="PANTHER" id="PTHR43073">
    <property type="entry name" value="DIHYDROPYRIMIDINE DEHYDROGENASE [NADP(+)]"/>
    <property type="match status" value="1"/>
</dbReference>
<dbReference type="InterPro" id="IPR012135">
    <property type="entry name" value="Dihydroorotate_DH_1_2"/>
</dbReference>
<dbReference type="HAMAP" id="MF_00224">
    <property type="entry name" value="DHO_dh_type1"/>
    <property type="match status" value="1"/>
</dbReference>
<dbReference type="Proteomes" id="UP000010824">
    <property type="component" value="Chromosome"/>
</dbReference>
<dbReference type="OrthoDB" id="36608at2157"/>
<organism evidence="14 15">
    <name type="scientific">Methanoregula formicica (strain DSM 22288 / NBRC 105244 / SMSP)</name>
    <dbReference type="NCBI Taxonomy" id="593750"/>
    <lineage>
        <taxon>Archaea</taxon>
        <taxon>Methanobacteriati</taxon>
        <taxon>Methanobacteriota</taxon>
        <taxon>Stenosarchaea group</taxon>
        <taxon>Methanomicrobia</taxon>
        <taxon>Methanomicrobiales</taxon>
        <taxon>Methanoregulaceae</taxon>
        <taxon>Methanoregula</taxon>
    </lineage>
</organism>
<gene>
    <name evidence="12" type="primary">pyrD</name>
    <name evidence="14" type="ordered locus">Metfor_2163</name>
</gene>
<dbReference type="NCBIfam" id="TIGR01037">
    <property type="entry name" value="pyrD_sub1_fam"/>
    <property type="match status" value="1"/>
</dbReference>
<dbReference type="InterPro" id="IPR005720">
    <property type="entry name" value="Dihydroorotate_DH_cat"/>
</dbReference>
<dbReference type="HOGENOM" id="CLU_042042_0_1_2"/>
<dbReference type="InterPro" id="IPR024920">
    <property type="entry name" value="Dihydroorotate_DH_1"/>
</dbReference>
<dbReference type="InterPro" id="IPR049622">
    <property type="entry name" value="Dihydroorotate_DH_I"/>
</dbReference>
<dbReference type="PROSITE" id="PS00912">
    <property type="entry name" value="DHODEHASE_2"/>
    <property type="match status" value="1"/>
</dbReference>
<dbReference type="Gene3D" id="3.20.20.70">
    <property type="entry name" value="Aldolase class I"/>
    <property type="match status" value="1"/>
</dbReference>
<comment type="cofactor">
    <cofactor evidence="12">
        <name>FMN</name>
        <dbReference type="ChEBI" id="CHEBI:58210"/>
    </cofactor>
    <text evidence="12">Binds 1 FMN per subunit.</text>
</comment>
<dbReference type="Pfam" id="PF01180">
    <property type="entry name" value="DHO_dh"/>
    <property type="match status" value="1"/>
</dbReference>
<dbReference type="GO" id="GO:0044205">
    <property type="term" value="P:'de novo' UMP biosynthetic process"/>
    <property type="evidence" value="ECO:0007669"/>
    <property type="project" value="UniProtKB-UniRule"/>
</dbReference>
<dbReference type="GeneID" id="14309555"/>
<name>L0HJE3_METFS</name>
<dbReference type="GO" id="GO:0050661">
    <property type="term" value="F:NADP binding"/>
    <property type="evidence" value="ECO:0007669"/>
    <property type="project" value="TreeGrafter"/>
</dbReference>
<feature type="active site" description="Nucleophile" evidence="12">
    <location>
        <position position="127"/>
    </location>
</feature>
<comment type="subcellular location">
    <subcellularLocation>
        <location evidence="2 12">Cytoplasm</location>
    </subcellularLocation>
</comment>
<comment type="pathway">
    <text evidence="3">Pyrimidine metabolism; UMP biosynthesis via de novo pathway; orotate from (S)-dihydroorotate (NAD(+) route): step 1/1.</text>
</comment>
<dbReference type="RefSeq" id="WP_015286132.1">
    <property type="nucleotide sequence ID" value="NC_019943.1"/>
</dbReference>
<dbReference type="GO" id="GO:0006207">
    <property type="term" value="P:'de novo' pyrimidine nucleobase biosynthetic process"/>
    <property type="evidence" value="ECO:0007669"/>
    <property type="project" value="InterPro"/>
</dbReference>
<feature type="binding site" evidence="12">
    <location>
        <begin position="72"/>
        <end position="76"/>
    </location>
    <ligand>
        <name>substrate</name>
    </ligand>
</feature>
<evidence type="ECO:0000313" key="14">
    <source>
        <dbReference type="EMBL" id="AGB03169.1"/>
    </source>
</evidence>
<dbReference type="EMBL" id="CP003167">
    <property type="protein sequence ID" value="AGB03169.1"/>
    <property type="molecule type" value="Genomic_DNA"/>
</dbReference>
<dbReference type="GO" id="GO:0004589">
    <property type="term" value="F:dihydroorotate dehydrogenase (NAD+) activity"/>
    <property type="evidence" value="ECO:0007669"/>
    <property type="project" value="UniProtKB-EC"/>
</dbReference>
<evidence type="ECO:0000256" key="7">
    <source>
        <dbReference type="ARBA" id="ARBA00022630"/>
    </source>
</evidence>
<dbReference type="GO" id="GO:0002058">
    <property type="term" value="F:uracil binding"/>
    <property type="evidence" value="ECO:0007669"/>
    <property type="project" value="TreeGrafter"/>
</dbReference>